<evidence type="ECO:0000256" key="2">
    <source>
        <dbReference type="PROSITE-ProRule" id="PRU00169"/>
    </source>
</evidence>
<dbReference type="PROSITE" id="PS50110">
    <property type="entry name" value="RESPONSE_REGULATORY"/>
    <property type="match status" value="1"/>
</dbReference>
<organism evidence="4 5">
    <name type="scientific">Candidatus Giovannonibacteria bacterium GW2011_GWA2_44_13b</name>
    <dbReference type="NCBI Taxonomy" id="1618647"/>
    <lineage>
        <taxon>Bacteria</taxon>
        <taxon>Candidatus Giovannoniibacteriota</taxon>
    </lineage>
</organism>
<evidence type="ECO:0000313" key="5">
    <source>
        <dbReference type="Proteomes" id="UP000034736"/>
    </source>
</evidence>
<dbReference type="SUPFAM" id="SSF52172">
    <property type="entry name" value="CheY-like"/>
    <property type="match status" value="1"/>
</dbReference>
<gene>
    <name evidence="4" type="ORF">UW30_C0021G0005</name>
</gene>
<feature type="domain" description="Response regulatory" evidence="3">
    <location>
        <begin position="2"/>
        <end position="118"/>
    </location>
</feature>
<dbReference type="GO" id="GO:0000160">
    <property type="term" value="P:phosphorelay signal transduction system"/>
    <property type="evidence" value="ECO:0007669"/>
    <property type="project" value="InterPro"/>
</dbReference>
<proteinExistence type="predicted"/>
<dbReference type="InterPro" id="IPR001789">
    <property type="entry name" value="Sig_transdc_resp-reg_receiver"/>
</dbReference>
<dbReference type="STRING" id="1618647.UW30_C0021G0005"/>
<dbReference type="Gene3D" id="3.40.50.2300">
    <property type="match status" value="1"/>
</dbReference>
<protein>
    <recommendedName>
        <fullName evidence="3">Response regulatory domain-containing protein</fullName>
    </recommendedName>
</protein>
<feature type="modified residue" description="4-aspartylphosphate" evidence="2">
    <location>
        <position position="54"/>
    </location>
</feature>
<accession>A0A0G1H0X7</accession>
<dbReference type="SMART" id="SM00448">
    <property type="entry name" value="REC"/>
    <property type="match status" value="1"/>
</dbReference>
<dbReference type="PANTHER" id="PTHR44591:SF3">
    <property type="entry name" value="RESPONSE REGULATORY DOMAIN-CONTAINING PROTEIN"/>
    <property type="match status" value="1"/>
</dbReference>
<dbReference type="Pfam" id="PF00072">
    <property type="entry name" value="Response_reg"/>
    <property type="match status" value="1"/>
</dbReference>
<evidence type="ECO:0000256" key="1">
    <source>
        <dbReference type="ARBA" id="ARBA00022553"/>
    </source>
</evidence>
<comment type="caution">
    <text evidence="4">The sequence shown here is derived from an EMBL/GenBank/DDBJ whole genome shotgun (WGS) entry which is preliminary data.</text>
</comment>
<dbReference type="PANTHER" id="PTHR44591">
    <property type="entry name" value="STRESS RESPONSE REGULATOR PROTEIN 1"/>
    <property type="match status" value="1"/>
</dbReference>
<evidence type="ECO:0000313" key="4">
    <source>
        <dbReference type="EMBL" id="KKT40550.1"/>
    </source>
</evidence>
<dbReference type="InterPro" id="IPR050595">
    <property type="entry name" value="Bact_response_regulator"/>
</dbReference>
<reference evidence="4 5" key="1">
    <citation type="journal article" date="2015" name="Nature">
        <title>rRNA introns, odd ribosomes, and small enigmatic genomes across a large radiation of phyla.</title>
        <authorList>
            <person name="Brown C.T."/>
            <person name="Hug L.A."/>
            <person name="Thomas B.C."/>
            <person name="Sharon I."/>
            <person name="Castelle C.J."/>
            <person name="Singh A."/>
            <person name="Wilkins M.J."/>
            <person name="Williams K.H."/>
            <person name="Banfield J.F."/>
        </authorList>
    </citation>
    <scope>NUCLEOTIDE SEQUENCE [LARGE SCALE GENOMIC DNA]</scope>
</reference>
<dbReference type="CDD" id="cd00156">
    <property type="entry name" value="REC"/>
    <property type="match status" value="1"/>
</dbReference>
<dbReference type="Proteomes" id="UP000034736">
    <property type="component" value="Unassembled WGS sequence"/>
</dbReference>
<name>A0A0G1H0X7_9BACT</name>
<dbReference type="AlphaFoldDB" id="A0A0G1H0X7"/>
<dbReference type="EMBL" id="LCHU01000021">
    <property type="protein sequence ID" value="KKT40550.1"/>
    <property type="molecule type" value="Genomic_DNA"/>
</dbReference>
<evidence type="ECO:0000259" key="3">
    <source>
        <dbReference type="PROSITE" id="PS50110"/>
    </source>
</evidence>
<keyword evidence="1 2" id="KW-0597">Phosphoprotein</keyword>
<sequence>MKILIVDDDLDVLGALKRNLEDIDCLVEIATNASWALKTLSFFSGSDIDLVVTDYSMPGGMNGLELASAIRDFGFKMPIWLLSASDIDEEYAIGCGISGFFSKSEPNKLREALKNFRK</sequence>
<dbReference type="InterPro" id="IPR011006">
    <property type="entry name" value="CheY-like_superfamily"/>
</dbReference>